<dbReference type="SUPFAM" id="SSF51735">
    <property type="entry name" value="NAD(P)-binding Rossmann-fold domains"/>
    <property type="match status" value="1"/>
</dbReference>
<name>A0A5S9PK37_9GAMM</name>
<dbReference type="GO" id="GO:0009062">
    <property type="term" value="P:fatty acid catabolic process"/>
    <property type="evidence" value="ECO:0007669"/>
    <property type="project" value="InterPro"/>
</dbReference>
<keyword evidence="2 4" id="KW-0560">Oxidoreductase</keyword>
<sequence>MTVFKEDLFSGQTTFVVGGTSGINLGIAEAMGKLGSKIFVVSRSQDKVVAAISRLTEMGIEADGFSADVRDYDAIYQAARTCSEKFGDIDNVISGAAGNFVSPAEQLTSNGFKTVVDIDLVGTFNVCRAAFDFVNKKGAAMINISAVQAFTPMVGQAHVCAAKAGIEALTKVLAIEWGSKSIRVNAIAPGAVGETEGMRRLTPTKEHEERYMKHIPLGRYAKIEEVADTAIFLCSSAGDNFTGEVVVCDGGQSILGGGGFKEAWS</sequence>
<dbReference type="RefSeq" id="WP_235035686.1">
    <property type="nucleotide sequence ID" value="NZ_CACSIK010000002.1"/>
</dbReference>
<evidence type="ECO:0000256" key="1">
    <source>
        <dbReference type="ARBA" id="ARBA00022857"/>
    </source>
</evidence>
<dbReference type="Gene3D" id="3.40.50.720">
    <property type="entry name" value="NAD(P)-binding Rossmann-like Domain"/>
    <property type="match status" value="1"/>
</dbReference>
<evidence type="ECO:0000313" key="4">
    <source>
        <dbReference type="EMBL" id="CAA0104338.1"/>
    </source>
</evidence>
<dbReference type="GO" id="GO:0008670">
    <property type="term" value="F:2,4-dienoyl-CoA reductase (NADPH) activity"/>
    <property type="evidence" value="ECO:0007669"/>
    <property type="project" value="UniProtKB-EC"/>
</dbReference>
<gene>
    <name evidence="4" type="primary">fadH_3</name>
    <name evidence="3" type="synonym">fadH_2</name>
    <name evidence="4" type="ORF">IHBHHGIJ_02734</name>
    <name evidence="3" type="ORF">KFEGEMFD_02106</name>
</gene>
<dbReference type="PANTHER" id="PTHR43296">
    <property type="entry name" value="PEROXISOMAL 2,4-DIENOYL-COA REDUCTASE"/>
    <property type="match status" value="1"/>
</dbReference>
<dbReference type="Proteomes" id="UP000439591">
    <property type="component" value="Unassembled WGS sequence"/>
</dbReference>
<dbReference type="PANTHER" id="PTHR43296:SF2">
    <property type="entry name" value="PEROXISOMAL 2,4-DIENOYL-COA REDUCTASE [(3E)-ENOYL-COA-PRODUCING]"/>
    <property type="match status" value="1"/>
</dbReference>
<proteinExistence type="predicted"/>
<dbReference type="InterPro" id="IPR036291">
    <property type="entry name" value="NAD(P)-bd_dom_sf"/>
</dbReference>
<dbReference type="EMBL" id="CACSIK010000002">
    <property type="protein sequence ID" value="CAA0104338.1"/>
    <property type="molecule type" value="Genomic_DNA"/>
</dbReference>
<dbReference type="InterPro" id="IPR002347">
    <property type="entry name" value="SDR_fam"/>
</dbReference>
<dbReference type="EMBL" id="CACSIM010000003">
    <property type="protein sequence ID" value="CAA0104167.1"/>
    <property type="molecule type" value="Genomic_DNA"/>
</dbReference>
<evidence type="ECO:0000313" key="6">
    <source>
        <dbReference type="Proteomes" id="UP000439591"/>
    </source>
</evidence>
<evidence type="ECO:0000313" key="5">
    <source>
        <dbReference type="Proteomes" id="UP000435877"/>
    </source>
</evidence>
<evidence type="ECO:0000256" key="2">
    <source>
        <dbReference type="ARBA" id="ARBA00023002"/>
    </source>
</evidence>
<dbReference type="Pfam" id="PF13561">
    <property type="entry name" value="adh_short_C2"/>
    <property type="match status" value="1"/>
</dbReference>
<keyword evidence="5" id="KW-1185">Reference proteome</keyword>
<accession>A0A5S9PK37</accession>
<reference evidence="5 6" key="1">
    <citation type="submission" date="2019-11" db="EMBL/GenBank/DDBJ databases">
        <authorList>
            <person name="Holert J."/>
        </authorList>
    </citation>
    <scope>NUCLEOTIDE SEQUENCE [LARGE SCALE GENOMIC DNA]</scope>
    <source>
        <strain evidence="3">BC3_2A</strain>
        <strain evidence="4">SB11_1A</strain>
    </source>
</reference>
<keyword evidence="1" id="KW-0521">NADP</keyword>
<dbReference type="PRINTS" id="PR00081">
    <property type="entry name" value="GDHRDH"/>
</dbReference>
<dbReference type="NCBIfam" id="NF005752">
    <property type="entry name" value="PRK07576.1"/>
    <property type="match status" value="1"/>
</dbReference>
<dbReference type="AlphaFoldDB" id="A0A5S9PK37"/>
<dbReference type="Proteomes" id="UP000435877">
    <property type="component" value="Unassembled WGS sequence"/>
</dbReference>
<dbReference type="InterPro" id="IPR045017">
    <property type="entry name" value="DECR2-like"/>
</dbReference>
<organism evidence="4 5">
    <name type="scientific">Zhongshania aliphaticivorans</name>
    <dbReference type="NCBI Taxonomy" id="1470434"/>
    <lineage>
        <taxon>Bacteria</taxon>
        <taxon>Pseudomonadati</taxon>
        <taxon>Pseudomonadota</taxon>
        <taxon>Gammaproteobacteria</taxon>
        <taxon>Cellvibrionales</taxon>
        <taxon>Spongiibacteraceae</taxon>
        <taxon>Zhongshania</taxon>
    </lineage>
</organism>
<evidence type="ECO:0000313" key="3">
    <source>
        <dbReference type="EMBL" id="CAA0104167.1"/>
    </source>
</evidence>
<dbReference type="EC" id="1.3.1.34" evidence="4"/>
<protein>
    <submittedName>
        <fullName evidence="4">Putative 2,4-dienoyl-CoA reductase</fullName>
        <ecNumber evidence="4">1.3.1.34</ecNumber>
    </submittedName>
</protein>